<dbReference type="InterPro" id="IPR017901">
    <property type="entry name" value="C-CAP_CF_C-like"/>
</dbReference>
<dbReference type="Pfam" id="PF07986">
    <property type="entry name" value="TBCC"/>
    <property type="match status" value="1"/>
</dbReference>
<gene>
    <name evidence="9" type="ORF">C2E21_9257</name>
</gene>
<evidence type="ECO:0000256" key="5">
    <source>
        <dbReference type="ARBA" id="ARBA00022490"/>
    </source>
</evidence>
<sequence>MVLVARTEVIEWGSTPLFPWLAALEELPQLRALLQELLQLSTFDEQGRSFVTPQVICSALNITPVQCKVLVDLLAAVVEPADLVQRNEGGDEVLGVEVYSLALYLLVHFYLRDAHKADSSDVWPSEIYSLGQMEPSSPMRMTSHSWAREQQGGHAHKAYLPSMRQHLQQHLALQEALAVGFAAFLGRHADVLVALATSPSGSPGKAQPQGMISAQELDRLALLLRPPTPEEAAEGAEAQPAPSTSSGGGGGSTVGGSGRRKRRLPEGGSPMDVCPTPFTEDGTRISEHTPFFPPDSPTTYAPIDAVVAWLADTLRPTDDGADLMVTNGGAASSSGGPGSPRAPSPQRQSVFNQLATQMGVLGPAASPSDIHGVHRATVARGEDDFPSARLRILDCHDAVVYALAPLQYALITACSDCVVVLGAVGRCLRVERCERVQVICASRCVVVNTCHDCIFYLGVNQAPLLLGDNRFLQLAPYNSGYERLPAHLSLAGVRPTPNQWDSPLALLPDHSKHHHPPLHGGEGASPGSPLRHWQREHPVGQQQQQQQQQQQGGEQGQQPQSPQMHQQVEEPMELSQQQQEEQRRQQQAAQQRQLQSLGSPLSPRTAGAQPGSPRSPMAGGQLGEEGLTASPVLGAPAAVTLLPPGKLQPFVVPFRGGSGPMCGGPAPINLGIRASSDSLSNFMAVGEGASGNFPTSPFSLPPAYVAAWQQKMQGAAQVRAAVKAAELEEGKKKELMAAIQAHFKEWLQATGAMRQVYDLARAERDEGASSLGASPTASGPS</sequence>
<dbReference type="EMBL" id="LHPG02000026">
    <property type="protein sequence ID" value="PRW18404.1"/>
    <property type="molecule type" value="Genomic_DNA"/>
</dbReference>
<dbReference type="Gene3D" id="2.160.20.70">
    <property type="match status" value="1"/>
</dbReference>
<comment type="caution">
    <text evidence="9">The sequence shown here is derived from an EMBL/GenBank/DDBJ whole genome shotgun (WGS) entry which is preliminary data.</text>
</comment>
<protein>
    <recommendedName>
        <fullName evidence="4">TBCC domain-containing protein 1</fullName>
    </recommendedName>
</protein>
<feature type="compositionally biased region" description="Low complexity" evidence="7">
    <location>
        <begin position="573"/>
        <end position="597"/>
    </location>
</feature>
<feature type="region of interest" description="Disordered" evidence="7">
    <location>
        <begin position="501"/>
        <end position="628"/>
    </location>
</feature>
<feature type="region of interest" description="Disordered" evidence="7">
    <location>
        <begin position="326"/>
        <end position="347"/>
    </location>
</feature>
<dbReference type="AlphaFoldDB" id="A0A2P6TBZ0"/>
<dbReference type="OrthoDB" id="427777at2759"/>
<comment type="subcellular location">
    <subcellularLocation>
        <location evidence="1">Cytoplasm</location>
        <location evidence="1">Cytoskeleton</location>
        <location evidence="1">Microtubule organizing center</location>
        <location evidence="1">Centrosome</location>
    </subcellularLocation>
    <subcellularLocation>
        <location evidence="2">Cytoplasm</location>
        <location evidence="2">Cytoskeleton</location>
        <location evidence="2">Spindle pole</location>
    </subcellularLocation>
</comment>
<evidence type="ECO:0000256" key="4">
    <source>
        <dbReference type="ARBA" id="ARBA00017559"/>
    </source>
</evidence>
<dbReference type="InterPro" id="IPR006599">
    <property type="entry name" value="CARP_motif"/>
</dbReference>
<evidence type="ECO:0000256" key="7">
    <source>
        <dbReference type="SAM" id="MobiDB-lite"/>
    </source>
</evidence>
<accession>A0A2P6TBZ0</accession>
<feature type="compositionally biased region" description="Gly residues" evidence="7">
    <location>
        <begin position="246"/>
        <end position="257"/>
    </location>
</feature>
<feature type="domain" description="C-CAP/cofactor C-like" evidence="8">
    <location>
        <begin position="363"/>
        <end position="508"/>
    </location>
</feature>
<evidence type="ECO:0000256" key="1">
    <source>
        <dbReference type="ARBA" id="ARBA00004300"/>
    </source>
</evidence>
<dbReference type="InterPro" id="IPR016098">
    <property type="entry name" value="CAP/MinC_C"/>
</dbReference>
<feature type="region of interest" description="Disordered" evidence="7">
    <location>
        <begin position="229"/>
        <end position="275"/>
    </location>
</feature>
<proteinExistence type="inferred from homology"/>
<feature type="compositionally biased region" description="Low complexity" evidence="7">
    <location>
        <begin position="328"/>
        <end position="347"/>
    </location>
</feature>
<dbReference type="InterPro" id="IPR039589">
    <property type="entry name" value="TBCC1"/>
</dbReference>
<evidence type="ECO:0000313" key="9">
    <source>
        <dbReference type="EMBL" id="PRW18404.1"/>
    </source>
</evidence>
<dbReference type="InterPro" id="IPR012945">
    <property type="entry name" value="Tubulin-bd_cofactor_C_dom"/>
</dbReference>
<comment type="similarity">
    <text evidence="3">Belongs to the TBCC family.</text>
</comment>
<evidence type="ECO:0000313" key="10">
    <source>
        <dbReference type="Proteomes" id="UP000239899"/>
    </source>
</evidence>
<name>A0A2P6TBZ0_CHLSO</name>
<evidence type="ECO:0000256" key="6">
    <source>
        <dbReference type="ARBA" id="ARBA00023212"/>
    </source>
</evidence>
<dbReference type="GO" id="GO:0000922">
    <property type="term" value="C:spindle pole"/>
    <property type="evidence" value="ECO:0007669"/>
    <property type="project" value="UniProtKB-SubCell"/>
</dbReference>
<dbReference type="STRING" id="3076.A0A2P6TBZ0"/>
<evidence type="ECO:0000256" key="3">
    <source>
        <dbReference type="ARBA" id="ARBA00008848"/>
    </source>
</evidence>
<reference evidence="9 10" key="1">
    <citation type="journal article" date="2018" name="Plant J.">
        <title>Genome sequences of Chlorella sorokiniana UTEX 1602 and Micractinium conductrix SAG 241.80: implications to maltose excretion by a green alga.</title>
        <authorList>
            <person name="Arriola M.B."/>
            <person name="Velmurugan N."/>
            <person name="Zhang Y."/>
            <person name="Plunkett M.H."/>
            <person name="Hondzo H."/>
            <person name="Barney B.M."/>
        </authorList>
    </citation>
    <scope>NUCLEOTIDE SEQUENCE [LARGE SCALE GENOMIC DNA]</scope>
    <source>
        <strain evidence="10">UTEX 1602</strain>
    </source>
</reference>
<dbReference type="Proteomes" id="UP000239899">
    <property type="component" value="Unassembled WGS sequence"/>
</dbReference>
<keyword evidence="6" id="KW-0206">Cytoskeleton</keyword>
<dbReference type="PANTHER" id="PTHR16052">
    <property type="entry name" value="TBCC DOMAIN-CONTAINING PROTEIN 1"/>
    <property type="match status" value="1"/>
</dbReference>
<evidence type="ECO:0000256" key="2">
    <source>
        <dbReference type="ARBA" id="ARBA00004647"/>
    </source>
</evidence>
<organism evidence="9 10">
    <name type="scientific">Chlorella sorokiniana</name>
    <name type="common">Freshwater green alga</name>
    <dbReference type="NCBI Taxonomy" id="3076"/>
    <lineage>
        <taxon>Eukaryota</taxon>
        <taxon>Viridiplantae</taxon>
        <taxon>Chlorophyta</taxon>
        <taxon>core chlorophytes</taxon>
        <taxon>Trebouxiophyceae</taxon>
        <taxon>Chlorellales</taxon>
        <taxon>Chlorellaceae</taxon>
        <taxon>Chlorella clade</taxon>
        <taxon>Chlorella</taxon>
    </lineage>
</organism>
<evidence type="ECO:0000259" key="8">
    <source>
        <dbReference type="PROSITE" id="PS51329"/>
    </source>
</evidence>
<dbReference type="SMART" id="SM00673">
    <property type="entry name" value="CARP"/>
    <property type="match status" value="2"/>
</dbReference>
<feature type="compositionally biased region" description="Low complexity" evidence="7">
    <location>
        <begin position="235"/>
        <end position="245"/>
    </location>
</feature>
<keyword evidence="10" id="KW-1185">Reference proteome</keyword>
<keyword evidence="5" id="KW-0963">Cytoplasm</keyword>
<dbReference type="PANTHER" id="PTHR16052:SF0">
    <property type="entry name" value="TBCC DOMAIN-CONTAINING PROTEIN 1"/>
    <property type="match status" value="1"/>
</dbReference>
<feature type="compositionally biased region" description="Low complexity" evidence="7">
    <location>
        <begin position="540"/>
        <end position="566"/>
    </location>
</feature>
<dbReference type="PROSITE" id="PS51329">
    <property type="entry name" value="C_CAP_COFACTOR_C"/>
    <property type="match status" value="1"/>
</dbReference>